<dbReference type="PROSITE" id="PS50026">
    <property type="entry name" value="EGF_3"/>
    <property type="match status" value="2"/>
</dbReference>
<dbReference type="InterPro" id="IPR051216">
    <property type="entry name" value="Teneurin"/>
</dbReference>
<dbReference type="Proteomes" id="UP001445076">
    <property type="component" value="Unassembled WGS sequence"/>
</dbReference>
<dbReference type="FunFam" id="2.10.25.10:FF:000021">
    <property type="entry name" value="Teneurin transmembrane protein 2"/>
    <property type="match status" value="2"/>
</dbReference>
<comment type="caution">
    <text evidence="4">Lacks conserved residue(s) required for the propagation of feature annotation.</text>
</comment>
<dbReference type="GO" id="GO:0008045">
    <property type="term" value="P:motor neuron axon guidance"/>
    <property type="evidence" value="ECO:0007669"/>
    <property type="project" value="TreeGrafter"/>
</dbReference>
<feature type="disulfide bond" evidence="4">
    <location>
        <begin position="179"/>
        <end position="189"/>
    </location>
</feature>
<dbReference type="EMBL" id="JARKIK010002186">
    <property type="protein sequence ID" value="KAK8719408.1"/>
    <property type="molecule type" value="Genomic_DNA"/>
</dbReference>
<evidence type="ECO:0000313" key="7">
    <source>
        <dbReference type="Proteomes" id="UP001445076"/>
    </source>
</evidence>
<sequence>PGWKGRECSIRHDECEVPDCNGHGHCVDGRCRCAKGYKGDFCEEDDCPHPTCSGHGWCVSGTCVCQRGWRGPDCGSTDDAALQCLPDCNGHGHFDLESHQCICEPEWTGSECSKRVCGLDCGLHGRCEGGACLCTPGWTGDRCNLMTCDPRCEEHGQCKNGTCICMTGWNGRHCTLAGCPSDCSGNGACVMEKEEWMCRCQNDWEGYDCSVKLETDCDDNKDNDGDGLVDCADAECCSTTPCHQSTLCLTSVDPIDILLRKQPPAVTASFFQRMRFIVEEGSVQNY</sequence>
<dbReference type="Gene3D" id="2.10.25.10">
    <property type="entry name" value="Laminin"/>
    <property type="match status" value="6"/>
</dbReference>
<evidence type="ECO:0000256" key="4">
    <source>
        <dbReference type="PROSITE-ProRule" id="PRU00076"/>
    </source>
</evidence>
<evidence type="ECO:0000313" key="6">
    <source>
        <dbReference type="EMBL" id="KAK8719408.1"/>
    </source>
</evidence>
<evidence type="ECO:0000259" key="5">
    <source>
        <dbReference type="PROSITE" id="PS50026"/>
    </source>
</evidence>
<keyword evidence="7" id="KW-1185">Reference proteome</keyword>
<dbReference type="PANTHER" id="PTHR11219">
    <property type="entry name" value="TENEURIN AND N-ACETYLGLUCOSAMINE-1-PHOSPHODIESTER ALPHA-N-ACETYLGLUCOSAMINIDASE"/>
    <property type="match status" value="1"/>
</dbReference>
<dbReference type="PROSITE" id="PS01186">
    <property type="entry name" value="EGF_2"/>
    <property type="match status" value="1"/>
</dbReference>
<gene>
    <name evidence="6" type="ORF">OTU49_014053</name>
</gene>
<reference evidence="6 7" key="1">
    <citation type="journal article" date="2024" name="BMC Genomics">
        <title>Genome assembly of redclaw crayfish (Cherax quadricarinatus) provides insights into its immune adaptation and hypoxia tolerance.</title>
        <authorList>
            <person name="Liu Z."/>
            <person name="Zheng J."/>
            <person name="Li H."/>
            <person name="Fang K."/>
            <person name="Wang S."/>
            <person name="He J."/>
            <person name="Zhou D."/>
            <person name="Weng S."/>
            <person name="Chi M."/>
            <person name="Gu Z."/>
            <person name="He J."/>
            <person name="Li F."/>
            <person name="Wang M."/>
        </authorList>
    </citation>
    <scope>NUCLEOTIDE SEQUENCE [LARGE SCALE GENOMIC DNA]</scope>
    <source>
        <strain evidence="6">ZL_2023a</strain>
    </source>
</reference>
<dbReference type="Pfam" id="PF25024">
    <property type="entry name" value="EGF_TEN"/>
    <property type="match status" value="1"/>
</dbReference>
<dbReference type="SMART" id="SM00181">
    <property type="entry name" value="EGF"/>
    <property type="match status" value="6"/>
</dbReference>
<dbReference type="PROSITE" id="PS00022">
    <property type="entry name" value="EGF_1"/>
    <property type="match status" value="2"/>
</dbReference>
<evidence type="ECO:0000256" key="2">
    <source>
        <dbReference type="ARBA" id="ARBA00022737"/>
    </source>
</evidence>
<dbReference type="AlphaFoldDB" id="A0AAW0VQR9"/>
<name>A0AAW0VQR9_CHEQU</name>
<feature type="disulfide bond" evidence="4">
    <location>
        <begin position="200"/>
        <end position="209"/>
    </location>
</feature>
<feature type="domain" description="EGF-like" evidence="5">
    <location>
        <begin position="11"/>
        <end position="43"/>
    </location>
</feature>
<organism evidence="6 7">
    <name type="scientific">Cherax quadricarinatus</name>
    <name type="common">Australian red claw crayfish</name>
    <dbReference type="NCBI Taxonomy" id="27406"/>
    <lineage>
        <taxon>Eukaryota</taxon>
        <taxon>Metazoa</taxon>
        <taxon>Ecdysozoa</taxon>
        <taxon>Arthropoda</taxon>
        <taxon>Crustacea</taxon>
        <taxon>Multicrustacea</taxon>
        <taxon>Malacostraca</taxon>
        <taxon>Eumalacostraca</taxon>
        <taxon>Eucarida</taxon>
        <taxon>Decapoda</taxon>
        <taxon>Pleocyemata</taxon>
        <taxon>Astacidea</taxon>
        <taxon>Parastacoidea</taxon>
        <taxon>Parastacidae</taxon>
        <taxon>Cherax</taxon>
    </lineage>
</organism>
<evidence type="ECO:0000256" key="3">
    <source>
        <dbReference type="ARBA" id="ARBA00023157"/>
    </source>
</evidence>
<keyword evidence="3 4" id="KW-1015">Disulfide bond</keyword>
<feature type="domain" description="EGF-like" evidence="5">
    <location>
        <begin position="175"/>
        <end position="210"/>
    </location>
</feature>
<feature type="non-terminal residue" evidence="6">
    <location>
        <position position="286"/>
    </location>
</feature>
<dbReference type="InterPro" id="IPR000742">
    <property type="entry name" value="EGF"/>
</dbReference>
<comment type="caution">
    <text evidence="6">The sequence shown here is derived from an EMBL/GenBank/DDBJ whole genome shotgun (WGS) entry which is preliminary data.</text>
</comment>
<evidence type="ECO:0000256" key="1">
    <source>
        <dbReference type="ARBA" id="ARBA00022536"/>
    </source>
</evidence>
<proteinExistence type="predicted"/>
<feature type="non-terminal residue" evidence="6">
    <location>
        <position position="1"/>
    </location>
</feature>
<keyword evidence="2" id="KW-0677">Repeat</keyword>
<dbReference type="SUPFAM" id="SSF57196">
    <property type="entry name" value="EGF/Laminin"/>
    <property type="match status" value="3"/>
</dbReference>
<keyword evidence="1 4" id="KW-0245">EGF-like domain</keyword>
<feature type="disulfide bond" evidence="4">
    <location>
        <begin position="33"/>
        <end position="42"/>
    </location>
</feature>
<accession>A0AAW0VQR9</accession>
<protein>
    <recommendedName>
        <fullName evidence="5">EGF-like domain-containing protein</fullName>
    </recommendedName>
</protein>
<dbReference type="PANTHER" id="PTHR11219:SF72">
    <property type="entry name" value="TENEURIN-M"/>
    <property type="match status" value="1"/>
</dbReference>